<dbReference type="OrthoDB" id="4299926at2759"/>
<dbReference type="Proteomes" id="UP000326877">
    <property type="component" value="Unassembled WGS sequence"/>
</dbReference>
<name>A0A5N7CM50_PETAA</name>
<proteinExistence type="predicted"/>
<feature type="domain" description="Cucumopine synthase C-terminal helical bundle" evidence="1">
    <location>
        <begin position="136"/>
        <end position="274"/>
    </location>
</feature>
<organism evidence="2">
    <name type="scientific">Petromyces alliaceus</name>
    <name type="common">Aspergillus alliaceus</name>
    <dbReference type="NCBI Taxonomy" id="209559"/>
    <lineage>
        <taxon>Eukaryota</taxon>
        <taxon>Fungi</taxon>
        <taxon>Dikarya</taxon>
        <taxon>Ascomycota</taxon>
        <taxon>Pezizomycotina</taxon>
        <taxon>Eurotiomycetes</taxon>
        <taxon>Eurotiomycetidae</taxon>
        <taxon>Eurotiales</taxon>
        <taxon>Aspergillaceae</taxon>
        <taxon>Aspergillus</taxon>
        <taxon>Aspergillus subgen. Circumdati</taxon>
    </lineage>
</organism>
<dbReference type="Gene3D" id="2.40.100.20">
    <property type="match status" value="1"/>
</dbReference>
<dbReference type="Pfam" id="PF18631">
    <property type="entry name" value="Cucumopine_C"/>
    <property type="match status" value="1"/>
</dbReference>
<accession>A0A5N7CM50</accession>
<reference evidence="2" key="1">
    <citation type="submission" date="2019-04" db="EMBL/GenBank/DDBJ databases">
        <title>Friends and foes A comparative genomics studyof 23 Aspergillus species from section Flavi.</title>
        <authorList>
            <consortium name="DOE Joint Genome Institute"/>
            <person name="Kjaerbolling I."/>
            <person name="Vesth T."/>
            <person name="Frisvad J.C."/>
            <person name="Nybo J.L."/>
            <person name="Theobald S."/>
            <person name="Kildgaard S."/>
            <person name="Isbrandt T."/>
            <person name="Kuo A."/>
            <person name="Sato A."/>
            <person name="Lyhne E.K."/>
            <person name="Kogle M.E."/>
            <person name="Wiebenga A."/>
            <person name="Kun R.S."/>
            <person name="Lubbers R.J."/>
            <person name="Makela M.R."/>
            <person name="Barry K."/>
            <person name="Chovatia M."/>
            <person name="Clum A."/>
            <person name="Daum C."/>
            <person name="Haridas S."/>
            <person name="He G."/>
            <person name="LaButti K."/>
            <person name="Lipzen A."/>
            <person name="Mondo S."/>
            <person name="Riley R."/>
            <person name="Salamov A."/>
            <person name="Simmons B.A."/>
            <person name="Magnuson J.K."/>
            <person name="Henrissat B."/>
            <person name="Mortensen U.H."/>
            <person name="Larsen T.O."/>
            <person name="Devries R.P."/>
            <person name="Grigoriev I.V."/>
            <person name="Machida M."/>
            <person name="Baker S.E."/>
            <person name="Andersen M.R."/>
        </authorList>
    </citation>
    <scope>NUCLEOTIDE SEQUENCE [LARGE SCALE GENOMIC DNA]</scope>
    <source>
        <strain evidence="2">IBT 14317</strain>
    </source>
</reference>
<dbReference type="InterPro" id="IPR040602">
    <property type="entry name" value="Cucumopine_C"/>
</dbReference>
<evidence type="ECO:0000313" key="2">
    <source>
        <dbReference type="EMBL" id="KAE8395214.1"/>
    </source>
</evidence>
<sequence>MIRVKWPQINTTVSAVMDSEANPRLVNLLCKHLPYRSLQNHALVSGDHLYHLVPAEELIYTHTDHKVPNRVTEPDGTVFLSGLRHLAIKYGPRTEYLPAAPCGRTGELIWAACLKTKQVIENLPLISEGAGVTAPVKHLVQEINDETKKFWSGVSADLSIVHRGMTLSRAGSKGSYFATMVFINEEIRPLGYNLLNNILSHHITLYRVFACTPAEFVGYVGGKHLHSTYRKIDDLINSSIQDNRVRDTAREDFLALISAFARYVNLLNAQNLHLFP</sequence>
<evidence type="ECO:0000259" key="1">
    <source>
        <dbReference type="Pfam" id="PF18631"/>
    </source>
</evidence>
<dbReference type="AlphaFoldDB" id="A0A5N7CM50"/>
<protein>
    <submittedName>
        <fullName evidence="2">Cucumopine synthase</fullName>
    </submittedName>
</protein>
<dbReference type="EMBL" id="ML735219">
    <property type="protein sequence ID" value="KAE8395214.1"/>
    <property type="molecule type" value="Genomic_DNA"/>
</dbReference>
<gene>
    <name evidence="2" type="ORF">BDV23DRAFT_194857</name>
</gene>